<dbReference type="GO" id="GO:0048738">
    <property type="term" value="P:cardiac muscle tissue development"/>
    <property type="evidence" value="ECO:0000318"/>
    <property type="project" value="GO_Central"/>
</dbReference>
<dbReference type="SUPFAM" id="SSF48726">
    <property type="entry name" value="Immunoglobulin"/>
    <property type="match status" value="3"/>
</dbReference>
<dbReference type="PANTHER" id="PTHR14340">
    <property type="entry name" value="MICROFIBRIL-ASSOCIATED GLYCOPROTEIN 3"/>
    <property type="match status" value="1"/>
</dbReference>
<dbReference type="InterPro" id="IPR007110">
    <property type="entry name" value="Ig-like_dom"/>
</dbReference>
<organism evidence="5 6">
    <name type="scientific">Oryzias latipes</name>
    <name type="common">Japanese rice fish</name>
    <name type="synonym">Japanese killifish</name>
    <dbReference type="NCBI Taxonomy" id="8090"/>
    <lineage>
        <taxon>Eukaryota</taxon>
        <taxon>Metazoa</taxon>
        <taxon>Chordata</taxon>
        <taxon>Craniata</taxon>
        <taxon>Vertebrata</taxon>
        <taxon>Euteleostomi</taxon>
        <taxon>Actinopterygii</taxon>
        <taxon>Neopterygii</taxon>
        <taxon>Teleostei</taxon>
        <taxon>Neoteleostei</taxon>
        <taxon>Acanthomorphata</taxon>
        <taxon>Ovalentaria</taxon>
        <taxon>Atherinomorphae</taxon>
        <taxon>Beloniformes</taxon>
        <taxon>Adrianichthyidae</taxon>
        <taxon>Oryziinae</taxon>
        <taxon>Oryzias</taxon>
    </lineage>
</organism>
<dbReference type="SMART" id="SM00408">
    <property type="entry name" value="IGc2"/>
    <property type="match status" value="1"/>
</dbReference>
<dbReference type="InterPro" id="IPR036179">
    <property type="entry name" value="Ig-like_dom_sf"/>
</dbReference>
<dbReference type="PANTHER" id="PTHR14340:SF13">
    <property type="entry name" value="TITIN"/>
    <property type="match status" value="1"/>
</dbReference>
<dbReference type="Bgee" id="ENSORLG00000028119">
    <property type="expression patterns" value="Expressed in sexually immature organism and 6 other cell types or tissues"/>
</dbReference>
<dbReference type="PRINTS" id="PR00014">
    <property type="entry name" value="FNTYPEIII"/>
</dbReference>
<proteinExistence type="predicted"/>
<dbReference type="FunFam" id="2.60.40.10:FF:000012">
    <property type="entry name" value="titin isoform X1"/>
    <property type="match status" value="1"/>
</dbReference>
<dbReference type="InterPro" id="IPR036116">
    <property type="entry name" value="FN3_sf"/>
</dbReference>
<dbReference type="GeneTree" id="ENSGT01150000286978"/>
<reference evidence="5" key="2">
    <citation type="submission" date="2025-08" db="UniProtKB">
        <authorList>
            <consortium name="Ensembl"/>
        </authorList>
    </citation>
    <scope>IDENTIFICATION</scope>
    <source>
        <strain evidence="5">Hd-rR</strain>
    </source>
</reference>
<evidence type="ECO:0000313" key="5">
    <source>
        <dbReference type="Ensembl" id="ENSORLP00000029092.1"/>
    </source>
</evidence>
<feature type="domain" description="Ig-like" evidence="3">
    <location>
        <begin position="237"/>
        <end position="323"/>
    </location>
</feature>
<dbReference type="SMART" id="SM00060">
    <property type="entry name" value="FN3"/>
    <property type="match status" value="3"/>
</dbReference>
<name>A0A3B3HB65_ORYLA</name>
<dbReference type="SUPFAM" id="SSF49265">
    <property type="entry name" value="Fibronectin type III"/>
    <property type="match status" value="2"/>
</dbReference>
<keyword evidence="2" id="KW-0393">Immunoglobulin domain</keyword>
<reference evidence="5 6" key="1">
    <citation type="journal article" date="2007" name="Nature">
        <title>The medaka draft genome and insights into vertebrate genome evolution.</title>
        <authorList>
            <person name="Kasahara M."/>
            <person name="Naruse K."/>
            <person name="Sasaki S."/>
            <person name="Nakatani Y."/>
            <person name="Qu W."/>
            <person name="Ahsan B."/>
            <person name="Yamada T."/>
            <person name="Nagayasu Y."/>
            <person name="Doi K."/>
            <person name="Kasai Y."/>
            <person name="Jindo T."/>
            <person name="Kobayashi D."/>
            <person name="Shimada A."/>
            <person name="Toyoda A."/>
            <person name="Kuroki Y."/>
            <person name="Fujiyama A."/>
            <person name="Sasaki T."/>
            <person name="Shimizu A."/>
            <person name="Asakawa S."/>
            <person name="Shimizu N."/>
            <person name="Hashimoto S."/>
            <person name="Yang J."/>
            <person name="Lee Y."/>
            <person name="Matsushima K."/>
            <person name="Sugano S."/>
            <person name="Sakaizumi M."/>
            <person name="Narita T."/>
            <person name="Ohishi K."/>
            <person name="Haga S."/>
            <person name="Ohta F."/>
            <person name="Nomoto H."/>
            <person name="Nogata K."/>
            <person name="Morishita T."/>
            <person name="Endo T."/>
            <person name="Shin-I T."/>
            <person name="Takeda H."/>
            <person name="Morishita S."/>
            <person name="Kohara Y."/>
        </authorList>
    </citation>
    <scope>NUCLEOTIDE SEQUENCE [LARGE SCALE GENOMIC DNA]</scope>
    <source>
        <strain evidence="5 6">Hd-rR</strain>
    </source>
</reference>
<dbReference type="Ensembl" id="ENSORLT00000040568.1">
    <property type="protein sequence ID" value="ENSORLP00000029092.1"/>
    <property type="gene ID" value="ENSORLG00000028119.1"/>
</dbReference>
<evidence type="ECO:0008006" key="7">
    <source>
        <dbReference type="Google" id="ProtNLM"/>
    </source>
</evidence>
<evidence type="ECO:0000256" key="2">
    <source>
        <dbReference type="ARBA" id="ARBA00023319"/>
    </source>
</evidence>
<accession>A0A3B3HB65</accession>
<dbReference type="Proteomes" id="UP000001038">
    <property type="component" value="Chromosome 21"/>
</dbReference>
<dbReference type="Pfam" id="PF00041">
    <property type="entry name" value="fn3"/>
    <property type="match status" value="3"/>
</dbReference>
<evidence type="ECO:0000256" key="1">
    <source>
        <dbReference type="ARBA" id="ARBA00022737"/>
    </source>
</evidence>
<dbReference type="GO" id="GO:0045214">
    <property type="term" value="P:sarcomere organization"/>
    <property type="evidence" value="ECO:0000318"/>
    <property type="project" value="GO_Central"/>
</dbReference>
<dbReference type="Pfam" id="PF07679">
    <property type="entry name" value="I-set"/>
    <property type="match status" value="1"/>
</dbReference>
<dbReference type="GO" id="GO:0031430">
    <property type="term" value="C:M band"/>
    <property type="evidence" value="ECO:0000318"/>
    <property type="project" value="GO_Central"/>
</dbReference>
<evidence type="ECO:0000313" key="6">
    <source>
        <dbReference type="Proteomes" id="UP000001038"/>
    </source>
</evidence>
<feature type="domain" description="Fibronectin type-III" evidence="4">
    <location>
        <begin position="332"/>
        <end position="426"/>
    </location>
</feature>
<dbReference type="STRING" id="8090.ENSORLP00000029092"/>
<dbReference type="AlphaFoldDB" id="A0A3B3HB65"/>
<dbReference type="FunFam" id="2.60.40.10:FF:000003">
    <property type="entry name" value="Titin isoform E"/>
    <property type="match status" value="1"/>
</dbReference>
<dbReference type="InterPro" id="IPR003961">
    <property type="entry name" value="FN3_dom"/>
</dbReference>
<keyword evidence="6" id="KW-1185">Reference proteome</keyword>
<dbReference type="InterPro" id="IPR013783">
    <property type="entry name" value="Ig-like_fold"/>
</dbReference>
<evidence type="ECO:0000259" key="3">
    <source>
        <dbReference type="PROSITE" id="PS50835"/>
    </source>
</evidence>
<evidence type="ECO:0000259" key="4">
    <source>
        <dbReference type="PROSITE" id="PS50853"/>
    </source>
</evidence>
<dbReference type="FunFam" id="2.60.40.10:FF:000031">
    <property type="entry name" value="Myosin-binding protein C, slow type"/>
    <property type="match status" value="1"/>
</dbReference>
<dbReference type="PROSITE" id="PS50853">
    <property type="entry name" value="FN3"/>
    <property type="match status" value="3"/>
</dbReference>
<keyword evidence="1" id="KW-0677">Repeat</keyword>
<dbReference type="InParanoid" id="A0A3B3HB65"/>
<dbReference type="CDD" id="cd00063">
    <property type="entry name" value="FN3"/>
    <property type="match status" value="3"/>
</dbReference>
<dbReference type="InterPro" id="IPR013098">
    <property type="entry name" value="Ig_I-set"/>
</dbReference>
<sequence length="527" mass="58139">MKGELELGNTINRDIKNTPTKAIISVKEAKLSDGGQYTLLLKNPGGEKVVHVNVVVLDKPGEPQGPVVVTGINNDQCCLSWKPPLNDGGSTVSHYIVKRRETSRLVWTVVDPKVETTGLKITKLLEGDEYIFRVYAVNQFGVGAPLESAPVLIKDPCLPPSSPKNVEVSEIKKDSMVLNWETPSETGGSPIIGYIIEKHDKEGDEYLFRVTAINDKGKSDPKALTGPVMTKDLVFEPDIRPAFSSYSVHVRKNISVDIPIFGRPKPTVTWTKDGAPLKFTTRVNILSTPSNTTLNIKEAAIDDGGMYCISATNAVGKKETTIEIIILDKPGPPSGPVRFEEITTQSVTMSWDPPKYNGGCQISNYIVQKRNTTTTTWENVSINWARTTIKVTKLTTGTEYQFRIIAQNRYGKSQGLDSSSVVAQYPYKEPASDEVEAPKASIDPGFTKTITINAGQTFKIDADVRGKPLPTMQWFKEEKMFDMKNYPKNTVYVRAGSNLTFDIPLRGKPMPKVTVSKNNIVIKASKR</sequence>
<protein>
    <recommendedName>
        <fullName evidence="7">Titin</fullName>
    </recommendedName>
</protein>
<dbReference type="InterPro" id="IPR003598">
    <property type="entry name" value="Ig_sub2"/>
</dbReference>
<feature type="domain" description="Fibronectin type-III" evidence="4">
    <location>
        <begin position="162"/>
        <end position="274"/>
    </location>
</feature>
<dbReference type="PROSITE" id="PS50835">
    <property type="entry name" value="IG_LIKE"/>
    <property type="match status" value="1"/>
</dbReference>
<feature type="domain" description="Fibronectin type-III" evidence="4">
    <location>
        <begin position="62"/>
        <end position="156"/>
    </location>
</feature>
<dbReference type="Gene3D" id="2.60.40.10">
    <property type="entry name" value="Immunoglobulins"/>
    <property type="match status" value="7"/>
</dbReference>
<reference evidence="5" key="3">
    <citation type="submission" date="2025-09" db="UniProtKB">
        <authorList>
            <consortium name="Ensembl"/>
        </authorList>
    </citation>
    <scope>IDENTIFICATION</scope>
    <source>
        <strain evidence="5">Hd-rR</strain>
    </source>
</reference>